<reference evidence="1 2" key="1">
    <citation type="submission" date="2018-07" db="EMBL/GenBank/DDBJ databases">
        <title>The role of parmesan cheese in vectoring bovine microbiota.</title>
        <authorList>
            <person name="Lugli G.A."/>
            <person name="Milani C."/>
        </authorList>
    </citation>
    <scope>NUCLEOTIDE SEQUENCE [LARGE SCALE GENOMIC DNA]</scope>
    <source>
        <strain evidence="1 2">BMONG18</strain>
    </source>
</reference>
<dbReference type="EMBL" id="QRAJ01000004">
    <property type="protein sequence ID" value="ROT86976.1"/>
    <property type="molecule type" value="Genomic_DNA"/>
</dbReference>
<dbReference type="Proteomes" id="UP000285266">
    <property type="component" value="Unassembled WGS sequence"/>
</dbReference>
<proteinExistence type="predicted"/>
<dbReference type="AlphaFoldDB" id="A0A423UE68"/>
<name>A0A423UE68_9BIFI</name>
<evidence type="ECO:0000313" key="1">
    <source>
        <dbReference type="EMBL" id="ROT86976.1"/>
    </source>
</evidence>
<sequence>MEAMGYKNITKVYEKASQGKLLKRRDNGVWTLDSFALNVLTYMAANTYDYPNPTGNEYRPSRYYDGGWKKIAKSFGLLSYDAALAEQVGDETLAKQRENTARTRISRTWAQLIEMGLIRRYKGAYLGENAGYLLMIGDEEENADIIENAREILQ</sequence>
<gene>
    <name evidence="1" type="ORF">BMONG18_0975</name>
</gene>
<protein>
    <submittedName>
        <fullName evidence="1">Uncharacterized protein</fullName>
    </submittedName>
</protein>
<comment type="caution">
    <text evidence="1">The sequence shown here is derived from an EMBL/GenBank/DDBJ whole genome shotgun (WGS) entry which is preliminary data.</text>
</comment>
<dbReference type="RefSeq" id="WP_123644891.1">
    <property type="nucleotide sequence ID" value="NZ_QRAJ01000004.1"/>
</dbReference>
<accession>A0A423UE68</accession>
<evidence type="ECO:0000313" key="2">
    <source>
        <dbReference type="Proteomes" id="UP000285266"/>
    </source>
</evidence>
<organism evidence="1 2">
    <name type="scientific">Bifidobacterium mongoliense</name>
    <dbReference type="NCBI Taxonomy" id="518643"/>
    <lineage>
        <taxon>Bacteria</taxon>
        <taxon>Bacillati</taxon>
        <taxon>Actinomycetota</taxon>
        <taxon>Actinomycetes</taxon>
        <taxon>Bifidobacteriales</taxon>
        <taxon>Bifidobacteriaceae</taxon>
        <taxon>Bifidobacterium</taxon>
    </lineage>
</organism>